<dbReference type="EMBL" id="BGZK01001513">
    <property type="protein sequence ID" value="GBP81482.1"/>
    <property type="molecule type" value="Genomic_DNA"/>
</dbReference>
<dbReference type="Proteomes" id="UP000299102">
    <property type="component" value="Unassembled WGS sequence"/>
</dbReference>
<comment type="caution">
    <text evidence="2">The sequence shown here is derived from an EMBL/GenBank/DDBJ whole genome shotgun (WGS) entry which is preliminary data.</text>
</comment>
<keyword evidence="3" id="KW-1185">Reference proteome</keyword>
<proteinExistence type="predicted"/>
<reference evidence="2 3" key="1">
    <citation type="journal article" date="2019" name="Commun. Biol.">
        <title>The bagworm genome reveals a unique fibroin gene that provides high tensile strength.</title>
        <authorList>
            <person name="Kono N."/>
            <person name="Nakamura H."/>
            <person name="Ohtoshi R."/>
            <person name="Tomita M."/>
            <person name="Numata K."/>
            <person name="Arakawa K."/>
        </authorList>
    </citation>
    <scope>NUCLEOTIDE SEQUENCE [LARGE SCALE GENOMIC DNA]</scope>
</reference>
<gene>
    <name evidence="2" type="ORF">EVAR_86163_1</name>
</gene>
<dbReference type="AlphaFoldDB" id="A0A4C1Z2M9"/>
<feature type="compositionally biased region" description="Basic and acidic residues" evidence="1">
    <location>
        <begin position="106"/>
        <end position="117"/>
    </location>
</feature>
<feature type="region of interest" description="Disordered" evidence="1">
    <location>
        <begin position="51"/>
        <end position="70"/>
    </location>
</feature>
<accession>A0A4C1Z2M9</accession>
<evidence type="ECO:0000313" key="3">
    <source>
        <dbReference type="Proteomes" id="UP000299102"/>
    </source>
</evidence>
<evidence type="ECO:0000313" key="2">
    <source>
        <dbReference type="EMBL" id="GBP81482.1"/>
    </source>
</evidence>
<name>A0A4C1Z2M9_EUMVA</name>
<organism evidence="2 3">
    <name type="scientific">Eumeta variegata</name>
    <name type="common">Bagworm moth</name>
    <name type="synonym">Eumeta japonica</name>
    <dbReference type="NCBI Taxonomy" id="151549"/>
    <lineage>
        <taxon>Eukaryota</taxon>
        <taxon>Metazoa</taxon>
        <taxon>Ecdysozoa</taxon>
        <taxon>Arthropoda</taxon>
        <taxon>Hexapoda</taxon>
        <taxon>Insecta</taxon>
        <taxon>Pterygota</taxon>
        <taxon>Neoptera</taxon>
        <taxon>Endopterygota</taxon>
        <taxon>Lepidoptera</taxon>
        <taxon>Glossata</taxon>
        <taxon>Ditrysia</taxon>
        <taxon>Tineoidea</taxon>
        <taxon>Psychidae</taxon>
        <taxon>Oiketicinae</taxon>
        <taxon>Eumeta</taxon>
    </lineage>
</organism>
<protein>
    <submittedName>
        <fullName evidence="2">Uncharacterized protein</fullName>
    </submittedName>
</protein>
<sequence>MVQQGKSLISNRRYTAPDPSVYLPHTAASYPATIFLFQVFTLTWCGPEAGDDRHQHAGLSSSPRHGASGSIYPKFETNSYRFSHSVNGQQKSGRAAGTIGRLAPHTSRDGRRLCAAE</sequence>
<feature type="region of interest" description="Disordered" evidence="1">
    <location>
        <begin position="86"/>
        <end position="117"/>
    </location>
</feature>
<evidence type="ECO:0000256" key="1">
    <source>
        <dbReference type="SAM" id="MobiDB-lite"/>
    </source>
</evidence>